<dbReference type="GO" id="GO:0046872">
    <property type="term" value="F:metal ion binding"/>
    <property type="evidence" value="ECO:0007669"/>
    <property type="project" value="UniProtKB-KW"/>
</dbReference>
<dbReference type="InterPro" id="IPR036457">
    <property type="entry name" value="PPM-type-like_dom_sf"/>
</dbReference>
<reference evidence="7" key="1">
    <citation type="submission" date="2021-11" db="EMBL/GenBank/DDBJ databases">
        <authorList>
            <consortium name="Genoscope - CEA"/>
            <person name="William W."/>
        </authorList>
    </citation>
    <scope>NUCLEOTIDE SEQUENCE</scope>
</reference>
<organism evidence="7 8">
    <name type="scientific">Pelagomonas calceolata</name>
    <dbReference type="NCBI Taxonomy" id="35677"/>
    <lineage>
        <taxon>Eukaryota</taxon>
        <taxon>Sar</taxon>
        <taxon>Stramenopiles</taxon>
        <taxon>Ochrophyta</taxon>
        <taxon>Pelagophyceae</taxon>
        <taxon>Pelagomonadales</taxon>
        <taxon>Pelagomonadaceae</taxon>
        <taxon>Pelagomonas</taxon>
    </lineage>
</organism>
<keyword evidence="4 5" id="KW-0904">Protein phosphatase</keyword>
<comment type="similarity">
    <text evidence="5">Belongs to the PP2C family.</text>
</comment>
<keyword evidence="3 5" id="KW-0378">Hydrolase</keyword>
<evidence type="ECO:0000256" key="5">
    <source>
        <dbReference type="RuleBase" id="RU003465"/>
    </source>
</evidence>
<comment type="subcellular location">
    <subcellularLocation>
        <location evidence="1">Membrane</location>
        <topology evidence="1">Peripheral membrane protein</topology>
    </subcellularLocation>
</comment>
<sequence>MGAAASARADETVVTALRTRLGLEALSGERRALVEARLDDLYESRGGDRAWAEAAEGERPALVEAFEAAARGVVADPETFRRRRLSYATAPAGAGADAGAGAGAGAGAEAAASVEFRSPAYDPLRPAAPAQPWPAAAVGALTYHGIEPRAVGAAVGSVAKINQDRGVVVQPFGGSPRRALYGVFDGHGEHGEQVAEFCTRAVVAALERAVAADAGAAACEAALAAAFREADAALAASAVESTYSGTTAVVVVRLGGTLVCGNAGDSRAVVVRRAGAGFEAAPLSRDHNPDLPDERRRVEAAGGFVSDPPAPGLSARVWLDAKRTRVGLAMSRSLGDGAAKRVGVVSDAEVRRHAVDVARDAALVAASCVEINQCAASDGVWEFVGSDEAAALVGAQLDQGGPEACADACRALVDLAAQRWRDAEGLYRDDITCVVARLGE</sequence>
<keyword evidence="2" id="KW-0479">Metal-binding</keyword>
<evidence type="ECO:0000256" key="1">
    <source>
        <dbReference type="ARBA" id="ARBA00004170"/>
    </source>
</evidence>
<dbReference type="InterPro" id="IPR015655">
    <property type="entry name" value="PP2C"/>
</dbReference>
<dbReference type="Proteomes" id="UP000789595">
    <property type="component" value="Unassembled WGS sequence"/>
</dbReference>
<evidence type="ECO:0000313" key="7">
    <source>
        <dbReference type="EMBL" id="CAH0365153.1"/>
    </source>
</evidence>
<comment type="caution">
    <text evidence="7">The sequence shown here is derived from an EMBL/GenBank/DDBJ whole genome shotgun (WGS) entry which is preliminary data.</text>
</comment>
<protein>
    <recommendedName>
        <fullName evidence="6">PPM-type phosphatase domain-containing protein</fullName>
    </recommendedName>
</protein>
<dbReference type="PROSITE" id="PS51746">
    <property type="entry name" value="PPM_2"/>
    <property type="match status" value="1"/>
</dbReference>
<dbReference type="AlphaFoldDB" id="A0A8J2S4R5"/>
<evidence type="ECO:0000313" key="8">
    <source>
        <dbReference type="Proteomes" id="UP000789595"/>
    </source>
</evidence>
<dbReference type="GO" id="GO:0004722">
    <property type="term" value="F:protein serine/threonine phosphatase activity"/>
    <property type="evidence" value="ECO:0007669"/>
    <property type="project" value="InterPro"/>
</dbReference>
<dbReference type="PANTHER" id="PTHR47992">
    <property type="entry name" value="PROTEIN PHOSPHATASE"/>
    <property type="match status" value="1"/>
</dbReference>
<dbReference type="OrthoDB" id="10264738at2759"/>
<feature type="domain" description="PPM-type phosphatase" evidence="6">
    <location>
        <begin position="143"/>
        <end position="438"/>
    </location>
</feature>
<proteinExistence type="inferred from homology"/>
<dbReference type="PROSITE" id="PS01032">
    <property type="entry name" value="PPM_1"/>
    <property type="match status" value="1"/>
</dbReference>
<dbReference type="GO" id="GO:0016020">
    <property type="term" value="C:membrane"/>
    <property type="evidence" value="ECO:0007669"/>
    <property type="project" value="UniProtKB-SubCell"/>
</dbReference>
<gene>
    <name evidence="7" type="ORF">PECAL_1P15720</name>
</gene>
<dbReference type="InterPro" id="IPR001932">
    <property type="entry name" value="PPM-type_phosphatase-like_dom"/>
</dbReference>
<dbReference type="SMART" id="SM00332">
    <property type="entry name" value="PP2Cc"/>
    <property type="match status" value="1"/>
</dbReference>
<name>A0A8J2S4R5_9STRA</name>
<dbReference type="Pfam" id="PF00481">
    <property type="entry name" value="PP2C"/>
    <property type="match status" value="1"/>
</dbReference>
<evidence type="ECO:0000259" key="6">
    <source>
        <dbReference type="PROSITE" id="PS51746"/>
    </source>
</evidence>
<evidence type="ECO:0000256" key="3">
    <source>
        <dbReference type="ARBA" id="ARBA00022801"/>
    </source>
</evidence>
<keyword evidence="8" id="KW-1185">Reference proteome</keyword>
<dbReference type="InterPro" id="IPR000222">
    <property type="entry name" value="PP2C_BS"/>
</dbReference>
<dbReference type="Gene3D" id="3.60.40.10">
    <property type="entry name" value="PPM-type phosphatase domain"/>
    <property type="match status" value="1"/>
</dbReference>
<dbReference type="CDD" id="cd00143">
    <property type="entry name" value="PP2Cc"/>
    <property type="match status" value="1"/>
</dbReference>
<dbReference type="EMBL" id="CAKKNE010000001">
    <property type="protein sequence ID" value="CAH0365153.1"/>
    <property type="molecule type" value="Genomic_DNA"/>
</dbReference>
<accession>A0A8J2S4R5</accession>
<dbReference type="SUPFAM" id="SSF81606">
    <property type="entry name" value="PP2C-like"/>
    <property type="match status" value="1"/>
</dbReference>
<evidence type="ECO:0000256" key="4">
    <source>
        <dbReference type="ARBA" id="ARBA00022912"/>
    </source>
</evidence>
<evidence type="ECO:0000256" key="2">
    <source>
        <dbReference type="ARBA" id="ARBA00022723"/>
    </source>
</evidence>